<evidence type="ECO:0008006" key="3">
    <source>
        <dbReference type="Google" id="ProtNLM"/>
    </source>
</evidence>
<dbReference type="PANTHER" id="PTHR31118">
    <property type="entry name" value="CYCLASE-LIKE PROTEIN 2"/>
    <property type="match status" value="1"/>
</dbReference>
<dbReference type="InterPro" id="IPR037175">
    <property type="entry name" value="KFase_sf"/>
</dbReference>
<evidence type="ECO:0000313" key="2">
    <source>
        <dbReference type="Proteomes" id="UP000009888"/>
    </source>
</evidence>
<dbReference type="PANTHER" id="PTHR31118:SF12">
    <property type="entry name" value="CYCLASE-LIKE PROTEIN 2"/>
    <property type="match status" value="1"/>
</dbReference>
<proteinExistence type="predicted"/>
<name>K9EEQ8_9ACTO</name>
<sequence length="234" mass="26872">MKFFDQYRVVDLSMLIEPHWRFKPEFGFKEIPKPEFSFRSTVLQSYGAHNFSHCDAPQHVDRSMETIEQMDIRRFAGEASLIDVSDLGDNAPITREILADRGGHLREGDIVLLRSNQALRHPTTDEKYWTLSPWVTKSGAQFLLEKKIKAVAFDFPQDRGIREDYDPEFEPSEESVEDWACHMVLLTQGVVQVEYLSGLEALNKERFLFFAAPLKIKGSDGGPARVYALEENND</sequence>
<dbReference type="GO" id="GO:0004061">
    <property type="term" value="F:arylformamidase activity"/>
    <property type="evidence" value="ECO:0007669"/>
    <property type="project" value="InterPro"/>
</dbReference>
<evidence type="ECO:0000313" key="1">
    <source>
        <dbReference type="EMBL" id="EKU95168.1"/>
    </source>
</evidence>
<dbReference type="STRING" id="202789.GCA_001457435_01192"/>
<dbReference type="PATRIC" id="fig|883066.3.peg.967"/>
<gene>
    <name evidence="1" type="ORF">HMPREF9233_00929</name>
</gene>
<accession>K9EEQ8</accession>
<dbReference type="SUPFAM" id="SSF102198">
    <property type="entry name" value="Putative cyclase"/>
    <property type="match status" value="1"/>
</dbReference>
<dbReference type="AlphaFoldDB" id="K9EEQ8"/>
<dbReference type="eggNOG" id="COG1878">
    <property type="taxonomic scope" value="Bacteria"/>
</dbReference>
<dbReference type="Proteomes" id="UP000009888">
    <property type="component" value="Unassembled WGS sequence"/>
</dbReference>
<dbReference type="Gene3D" id="3.50.30.50">
    <property type="entry name" value="Putative cyclase"/>
    <property type="match status" value="1"/>
</dbReference>
<dbReference type="RefSeq" id="WP_007001135.1">
    <property type="nucleotide sequence ID" value="NZ_JH992955.1"/>
</dbReference>
<comment type="caution">
    <text evidence="1">The sequence shown here is derived from an EMBL/GenBank/DDBJ whole genome shotgun (WGS) entry which is preliminary data.</text>
</comment>
<dbReference type="InterPro" id="IPR007325">
    <property type="entry name" value="KFase/CYL"/>
</dbReference>
<dbReference type="EMBL" id="AGWL01000005">
    <property type="protein sequence ID" value="EKU95168.1"/>
    <property type="molecule type" value="Genomic_DNA"/>
</dbReference>
<organism evidence="1 2">
    <name type="scientific">Actinobaculum massiliense ACS-171-V-Col2</name>
    <dbReference type="NCBI Taxonomy" id="883066"/>
    <lineage>
        <taxon>Bacteria</taxon>
        <taxon>Bacillati</taxon>
        <taxon>Actinomycetota</taxon>
        <taxon>Actinomycetes</taxon>
        <taxon>Actinomycetales</taxon>
        <taxon>Actinomycetaceae</taxon>
        <taxon>Actinobaculum</taxon>
    </lineage>
</organism>
<protein>
    <recommendedName>
        <fullName evidence="3">Cyclase</fullName>
    </recommendedName>
</protein>
<reference evidence="1 2" key="1">
    <citation type="submission" date="2012-09" db="EMBL/GenBank/DDBJ databases">
        <title>The Genome Sequence of Actinobaculum massiliae ACS-171-V-COL2.</title>
        <authorList>
            <consortium name="The Broad Institute Genome Sequencing Platform"/>
            <person name="Earl A."/>
            <person name="Ward D."/>
            <person name="Feldgarden M."/>
            <person name="Gevers D."/>
            <person name="Saerens B."/>
            <person name="Vaneechoutte M."/>
            <person name="Walker B."/>
            <person name="Young S.K."/>
            <person name="Zeng Q."/>
            <person name="Gargeya S."/>
            <person name="Fitzgerald M."/>
            <person name="Haas B."/>
            <person name="Abouelleil A."/>
            <person name="Alvarado L."/>
            <person name="Arachchi H.M."/>
            <person name="Berlin A."/>
            <person name="Chapman S.B."/>
            <person name="Goldberg J."/>
            <person name="Griggs A."/>
            <person name="Gujja S."/>
            <person name="Hansen M."/>
            <person name="Howarth C."/>
            <person name="Imamovic A."/>
            <person name="Larimer J."/>
            <person name="McCowen C."/>
            <person name="Montmayeur A."/>
            <person name="Murphy C."/>
            <person name="Neiman D."/>
            <person name="Pearson M."/>
            <person name="Priest M."/>
            <person name="Roberts A."/>
            <person name="Saif S."/>
            <person name="Shea T."/>
            <person name="Sisk P."/>
            <person name="Sykes S."/>
            <person name="Wortman J."/>
            <person name="Nusbaum C."/>
            <person name="Birren B."/>
        </authorList>
    </citation>
    <scope>NUCLEOTIDE SEQUENCE [LARGE SCALE GENOMIC DNA]</scope>
    <source>
        <strain evidence="2">ACS-171-V-Col2</strain>
    </source>
</reference>
<keyword evidence="2" id="KW-1185">Reference proteome</keyword>
<dbReference type="Pfam" id="PF04199">
    <property type="entry name" value="Cyclase"/>
    <property type="match status" value="1"/>
</dbReference>
<dbReference type="HOGENOM" id="CLU_030671_3_0_11"/>
<dbReference type="GO" id="GO:0019441">
    <property type="term" value="P:L-tryptophan catabolic process to kynurenine"/>
    <property type="evidence" value="ECO:0007669"/>
    <property type="project" value="InterPro"/>
</dbReference>